<protein>
    <recommendedName>
        <fullName evidence="3">LysM domain-containing protein</fullName>
    </recommendedName>
</protein>
<dbReference type="SUPFAM" id="SSF53955">
    <property type="entry name" value="Lysozyme-like"/>
    <property type="match status" value="1"/>
</dbReference>
<dbReference type="SUPFAM" id="SSF54106">
    <property type="entry name" value="LysM domain"/>
    <property type="match status" value="3"/>
</dbReference>
<dbReference type="Gene3D" id="1.10.530.10">
    <property type="match status" value="1"/>
</dbReference>
<dbReference type="PROSITE" id="PS51782">
    <property type="entry name" value="LYSM"/>
    <property type="match status" value="3"/>
</dbReference>
<dbReference type="PANTHER" id="PTHR33734">
    <property type="entry name" value="LYSM DOMAIN-CONTAINING GPI-ANCHORED PROTEIN 2"/>
    <property type="match status" value="1"/>
</dbReference>
<evidence type="ECO:0000256" key="2">
    <source>
        <dbReference type="SAM" id="SignalP"/>
    </source>
</evidence>
<dbReference type="KEGG" id="pef:A7E78_00490"/>
<dbReference type="InterPro" id="IPR023346">
    <property type="entry name" value="Lysozyme-like_dom_sf"/>
</dbReference>
<gene>
    <name evidence="4" type="ORF">A7E78_00490</name>
</gene>
<reference evidence="4 5" key="1">
    <citation type="journal article" date="2017" name="Genome Announc.">
        <title>Complete Genome Sequences of Two Acetylene-Fermenting Pelobacter acetylenicus Strains.</title>
        <authorList>
            <person name="Sutton J.M."/>
            <person name="Baesman S.M."/>
            <person name="Fierst J.L."/>
            <person name="Poret-Peterson A.T."/>
            <person name="Oremland R.S."/>
            <person name="Dunlap D.S."/>
            <person name="Akob D.M."/>
        </authorList>
    </citation>
    <scope>NUCLEOTIDE SEQUENCE [LARGE SCALE GENOMIC DNA]</scope>
    <source>
        <strain evidence="4 5">SFB93</strain>
    </source>
</reference>
<dbReference type="GO" id="GO:0008932">
    <property type="term" value="F:lytic endotransglycosylase activity"/>
    <property type="evidence" value="ECO:0007669"/>
    <property type="project" value="TreeGrafter"/>
</dbReference>
<proteinExistence type="predicted"/>
<dbReference type="Pfam" id="PF01464">
    <property type="entry name" value="SLT"/>
    <property type="match status" value="1"/>
</dbReference>
<organism evidence="4 5">
    <name type="scientific">Syntrophotalea acetylenivorans</name>
    <dbReference type="NCBI Taxonomy" id="1842532"/>
    <lineage>
        <taxon>Bacteria</taxon>
        <taxon>Pseudomonadati</taxon>
        <taxon>Thermodesulfobacteriota</taxon>
        <taxon>Desulfuromonadia</taxon>
        <taxon>Desulfuromonadales</taxon>
        <taxon>Syntrophotaleaceae</taxon>
        <taxon>Syntrophotalea</taxon>
    </lineage>
</organism>
<feature type="domain" description="LysM" evidence="3">
    <location>
        <begin position="445"/>
        <end position="489"/>
    </location>
</feature>
<dbReference type="STRING" id="1842532.A7E78_00490"/>
<evidence type="ECO:0000313" key="4">
    <source>
        <dbReference type="EMBL" id="APG26476.1"/>
    </source>
</evidence>
<feature type="chain" id="PRO_5012498875" description="LysM domain-containing protein" evidence="2">
    <location>
        <begin position="21"/>
        <end position="555"/>
    </location>
</feature>
<dbReference type="InterPro" id="IPR018392">
    <property type="entry name" value="LysM"/>
</dbReference>
<evidence type="ECO:0000259" key="3">
    <source>
        <dbReference type="PROSITE" id="PS51782"/>
    </source>
</evidence>
<dbReference type="PANTHER" id="PTHR33734:SF22">
    <property type="entry name" value="MEMBRANE-BOUND LYTIC MUREIN TRANSGLYCOSYLASE D"/>
    <property type="match status" value="1"/>
</dbReference>
<keyword evidence="5" id="KW-1185">Reference proteome</keyword>
<dbReference type="SMART" id="SM00257">
    <property type="entry name" value="LysM"/>
    <property type="match status" value="3"/>
</dbReference>
<dbReference type="CDD" id="cd16894">
    <property type="entry name" value="MltD-like"/>
    <property type="match status" value="1"/>
</dbReference>
<dbReference type="PROSITE" id="PS51257">
    <property type="entry name" value="PROKAR_LIPOPROTEIN"/>
    <property type="match status" value="1"/>
</dbReference>
<sequence>MARIYVVALFVCLLAGCAVADFPWPGAAVDSDAALKQAGDATVPAVQEESQEELSGNSDSKIVAEEPVPLTEEAETAPMDAETLEDLALLTGADQFVPEEEGETVVEEAVSFDLPMVENAKVRHFVNYYTGRGRHGFRRWLERSGRYLPMMREVFAELDLPLDLTYLAMIESGFNPRACSRANAVGPWQFMASTGKNYGLNNDWWRDERRDPLKSTKAAARHLKDLHKRFDGDWYLAIAAYNAGPGKVERAIGKSRSRDFWQLCRGSYLRKETKNYLPKLLAVLLIAKEPEAYNFNDLQYQPALTFDIAELPSSTDLDIVARLCGVSYEEIVALNPELKRWCTPPRHPNYKVRLPAGKGTSFSAKYAQIPADRRANYRRHKIKPGDTLIGMAKRYGIRSKDIVALNNIRNPRSLRVGRDLILPLRPGASLPADVLEEGYERTRQRRYKIRRGDSLWSIARRFDVTTSQLCAWNGIGKQTILKPGKVLRVAGSTRTSSRDRRKLVYKVRAGDTLWDISRRYDLKTGDIMRWNQLGRRHVLRPGDRLTLLVKPGRQG</sequence>
<feature type="domain" description="LysM" evidence="3">
    <location>
        <begin position="378"/>
        <end position="422"/>
    </location>
</feature>
<evidence type="ECO:0000256" key="1">
    <source>
        <dbReference type="SAM" id="MobiDB-lite"/>
    </source>
</evidence>
<dbReference type="InterPro" id="IPR036779">
    <property type="entry name" value="LysM_dom_sf"/>
</dbReference>
<dbReference type="InterPro" id="IPR008258">
    <property type="entry name" value="Transglycosylase_SLT_dom_1"/>
</dbReference>
<feature type="region of interest" description="Disordered" evidence="1">
    <location>
        <begin position="44"/>
        <end position="74"/>
    </location>
</feature>
<dbReference type="Pfam" id="PF01476">
    <property type="entry name" value="LysM"/>
    <property type="match status" value="3"/>
</dbReference>
<feature type="signal peptide" evidence="2">
    <location>
        <begin position="1"/>
        <end position="20"/>
    </location>
</feature>
<dbReference type="CDD" id="cd00118">
    <property type="entry name" value="LysM"/>
    <property type="match status" value="3"/>
</dbReference>
<dbReference type="AlphaFoldDB" id="A0A1L3GKL5"/>
<dbReference type="RefSeq" id="WP_072282436.1">
    <property type="nucleotide sequence ID" value="NZ_CP015519.1"/>
</dbReference>
<name>A0A1L3GKL5_9BACT</name>
<evidence type="ECO:0000313" key="5">
    <source>
        <dbReference type="Proteomes" id="UP000182517"/>
    </source>
</evidence>
<keyword evidence="2" id="KW-0732">Signal</keyword>
<accession>A0A1L3GKL5</accession>
<dbReference type="EMBL" id="CP015519">
    <property type="protein sequence ID" value="APG26476.1"/>
    <property type="molecule type" value="Genomic_DNA"/>
</dbReference>
<dbReference type="Proteomes" id="UP000182517">
    <property type="component" value="Chromosome"/>
</dbReference>
<dbReference type="Gene3D" id="3.10.350.10">
    <property type="entry name" value="LysM domain"/>
    <property type="match status" value="3"/>
</dbReference>
<feature type="domain" description="LysM" evidence="3">
    <location>
        <begin position="503"/>
        <end position="547"/>
    </location>
</feature>